<feature type="region of interest" description="Disordered" evidence="1">
    <location>
        <begin position="95"/>
        <end position="124"/>
    </location>
</feature>
<reference evidence="3" key="1">
    <citation type="submission" date="2021-05" db="EMBL/GenBank/DDBJ databases">
        <title>The genome of the haptophyte Pavlova lutheri (Diacronema luteri, Pavlovales) - a model for lipid biosynthesis in eukaryotic algae.</title>
        <authorList>
            <person name="Hulatt C.J."/>
            <person name="Posewitz M.C."/>
        </authorList>
    </citation>
    <scope>NUCLEOTIDE SEQUENCE</scope>
    <source>
        <strain evidence="3">NIVA-4/92</strain>
    </source>
</reference>
<protein>
    <recommendedName>
        <fullName evidence="2">SET domain-containing protein</fullName>
    </recommendedName>
</protein>
<organism evidence="3 4">
    <name type="scientific">Diacronema lutheri</name>
    <name type="common">Unicellular marine alga</name>
    <name type="synonym">Monochrysis lutheri</name>
    <dbReference type="NCBI Taxonomy" id="2081491"/>
    <lineage>
        <taxon>Eukaryota</taxon>
        <taxon>Haptista</taxon>
        <taxon>Haptophyta</taxon>
        <taxon>Pavlovophyceae</taxon>
        <taxon>Pavlovales</taxon>
        <taxon>Pavlovaceae</taxon>
        <taxon>Diacronema</taxon>
    </lineage>
</organism>
<comment type="caution">
    <text evidence="3">The sequence shown here is derived from an EMBL/GenBank/DDBJ whole genome shotgun (WGS) entry which is preliminary data.</text>
</comment>
<evidence type="ECO:0000256" key="1">
    <source>
        <dbReference type="SAM" id="MobiDB-lite"/>
    </source>
</evidence>
<sequence length="336" mass="35182">MGKCEPRGSVATAAPDALDAAAPVGAWLCKRGLPLPTRLRAAIADAAAARDEPSRASAARAAASHAEALGAGLRERDRRGLLRLVARAVDARRRPPAAADVAATAEGGWGAGGAGASSSSDDDADDRAALAVPCVRGGEWPARVRFAVDLEWPAGPDGAALRAQYEPRGPRVRKRRPCARVRVERIDEPAHPACGQCGLFAAVPLPCGARACDYVGTVRAPPPDGPPVACAPAAADKSDYELDFGAHSELSLDAHIVGNEGRFLNDFRNTGRPPNVEFRLRADRAGALRQGIFVSAKRGVEAGDELLVSYGKPYWRARVGSLDAFVTRRPAREAAG</sequence>
<dbReference type="SUPFAM" id="SSF82199">
    <property type="entry name" value="SET domain"/>
    <property type="match status" value="1"/>
</dbReference>
<evidence type="ECO:0000313" key="4">
    <source>
        <dbReference type="Proteomes" id="UP000751190"/>
    </source>
</evidence>
<proteinExistence type="predicted"/>
<keyword evidence="4" id="KW-1185">Reference proteome</keyword>
<dbReference type="EMBL" id="JAGTXO010000085">
    <property type="protein sequence ID" value="KAG8457061.1"/>
    <property type="molecule type" value="Genomic_DNA"/>
</dbReference>
<dbReference type="OrthoDB" id="10265748at2759"/>
<dbReference type="Gene3D" id="2.170.270.10">
    <property type="entry name" value="SET domain"/>
    <property type="match status" value="1"/>
</dbReference>
<dbReference type="InterPro" id="IPR046341">
    <property type="entry name" value="SET_dom_sf"/>
</dbReference>
<gene>
    <name evidence="3" type="ORF">KFE25_004372</name>
</gene>
<dbReference type="Proteomes" id="UP000751190">
    <property type="component" value="Unassembled WGS sequence"/>
</dbReference>
<dbReference type="InterPro" id="IPR001214">
    <property type="entry name" value="SET_dom"/>
</dbReference>
<dbReference type="AlphaFoldDB" id="A0A8J5WZM2"/>
<feature type="compositionally biased region" description="Low complexity" evidence="1">
    <location>
        <begin position="96"/>
        <end position="106"/>
    </location>
</feature>
<accession>A0A8J5WZM2</accession>
<dbReference type="PROSITE" id="PS50280">
    <property type="entry name" value="SET"/>
    <property type="match status" value="1"/>
</dbReference>
<name>A0A8J5WZM2_DIALT</name>
<dbReference type="OMA" id="YWRARVG"/>
<evidence type="ECO:0000313" key="3">
    <source>
        <dbReference type="EMBL" id="KAG8457061.1"/>
    </source>
</evidence>
<evidence type="ECO:0000259" key="2">
    <source>
        <dbReference type="PROSITE" id="PS50280"/>
    </source>
</evidence>
<feature type="domain" description="SET" evidence="2">
    <location>
        <begin position="179"/>
        <end position="311"/>
    </location>
</feature>